<dbReference type="InterPro" id="IPR041698">
    <property type="entry name" value="Methyltransf_25"/>
</dbReference>
<protein>
    <submittedName>
        <fullName evidence="2">Magnesium-protoporphyrin O-methyltransferase</fullName>
        <ecNumber evidence="2">2.1.1.11</ecNumber>
    </submittedName>
</protein>
<dbReference type="PATRIC" id="fig|1432052.4.peg.6406"/>
<keyword evidence="2" id="KW-0489">Methyltransferase</keyword>
<dbReference type="GO" id="GO:0032259">
    <property type="term" value="P:methylation"/>
    <property type="evidence" value="ECO:0007669"/>
    <property type="project" value="UniProtKB-KW"/>
</dbReference>
<dbReference type="EC" id="2.1.1.11" evidence="2"/>
<name>A0A1E2ZZG5_9FIRM</name>
<dbReference type="SUPFAM" id="SSF53335">
    <property type="entry name" value="S-adenosyl-L-methionine-dependent methyltransferases"/>
    <property type="match status" value="1"/>
</dbReference>
<keyword evidence="2" id="KW-0808">Transferase</keyword>
<dbReference type="Gene3D" id="3.40.50.150">
    <property type="entry name" value="Vaccinia Virus protein VP39"/>
    <property type="match status" value="1"/>
</dbReference>
<dbReference type="CDD" id="cd02440">
    <property type="entry name" value="AdoMet_MTases"/>
    <property type="match status" value="1"/>
</dbReference>
<dbReference type="EMBL" id="MCGH01000005">
    <property type="protein sequence ID" value="ODM01789.1"/>
    <property type="molecule type" value="Genomic_DNA"/>
</dbReference>
<dbReference type="RefSeq" id="WP_069155094.1">
    <property type="nucleotide sequence ID" value="NZ_MCGH01000005.1"/>
</dbReference>
<sequence length="309" mass="34894">MDYSRKISERLWNLSEKGELESHREETFIDDIIQKSHIEKTLLDNLDGIKTVFDGGAGCGRFSILLAKQGCKVTHFDISQPMIDKAKELARQAGVLEQITFVKGALEDLSAFDSKSFDLVISFDAPISYTYPHQEQVIQELVRLAGKRIIISVSSRMGYLPYLANPLQKNQFILDENCDDSWVRWCVANKDNAVKSFSFDEKAAEKLLAEGLMGGEKEIAEYEQGGAPWCITYTFMPDELRDILSRSGVKNIELAGPGAYARTIPNELLVKIMKDPKQRSDFLDFCYRYDTNEFVCGMGKDNLLAKGEL</sequence>
<comment type="caution">
    <text evidence="2">The sequence shown here is derived from an EMBL/GenBank/DDBJ whole genome shotgun (WGS) entry which is preliminary data.</text>
</comment>
<proteinExistence type="predicted"/>
<gene>
    <name evidence="2" type="primary">bchM</name>
    <name evidence="2" type="ORF">BEI61_05781</name>
</gene>
<dbReference type="Pfam" id="PF13649">
    <property type="entry name" value="Methyltransf_25"/>
    <property type="match status" value="1"/>
</dbReference>
<reference evidence="2 3" key="1">
    <citation type="submission" date="2016-07" db="EMBL/GenBank/DDBJ databases">
        <title>Characterization of isolates of Eisenbergiella tayi derived from blood cultures, using whole genome sequencing.</title>
        <authorList>
            <person name="Burdz T."/>
            <person name="Wiebe D."/>
            <person name="Huynh C."/>
            <person name="Bernard K."/>
        </authorList>
    </citation>
    <scope>NUCLEOTIDE SEQUENCE [LARGE SCALE GENOMIC DNA]</scope>
    <source>
        <strain evidence="2 3">NML 110608</strain>
    </source>
</reference>
<accession>A0A1E2ZZG5</accession>
<dbReference type="AlphaFoldDB" id="A0A1E2ZZG5"/>
<evidence type="ECO:0000313" key="3">
    <source>
        <dbReference type="Proteomes" id="UP000094067"/>
    </source>
</evidence>
<dbReference type="PANTHER" id="PTHR43591:SF110">
    <property type="entry name" value="RHODANESE DOMAIN-CONTAINING PROTEIN"/>
    <property type="match status" value="1"/>
</dbReference>
<evidence type="ECO:0000259" key="1">
    <source>
        <dbReference type="Pfam" id="PF13649"/>
    </source>
</evidence>
<evidence type="ECO:0000313" key="2">
    <source>
        <dbReference type="EMBL" id="ODM01789.1"/>
    </source>
</evidence>
<dbReference type="GO" id="GO:0046406">
    <property type="term" value="F:magnesium protoporphyrin IX methyltransferase activity"/>
    <property type="evidence" value="ECO:0007669"/>
    <property type="project" value="UniProtKB-EC"/>
</dbReference>
<dbReference type="PANTHER" id="PTHR43591">
    <property type="entry name" value="METHYLTRANSFERASE"/>
    <property type="match status" value="1"/>
</dbReference>
<dbReference type="Proteomes" id="UP000094067">
    <property type="component" value="Unassembled WGS sequence"/>
</dbReference>
<feature type="domain" description="Methyltransferase" evidence="1">
    <location>
        <begin position="52"/>
        <end position="144"/>
    </location>
</feature>
<dbReference type="InterPro" id="IPR029063">
    <property type="entry name" value="SAM-dependent_MTases_sf"/>
</dbReference>
<organism evidence="2 3">
    <name type="scientific">Eisenbergiella tayi</name>
    <dbReference type="NCBI Taxonomy" id="1432052"/>
    <lineage>
        <taxon>Bacteria</taxon>
        <taxon>Bacillati</taxon>
        <taxon>Bacillota</taxon>
        <taxon>Clostridia</taxon>
        <taxon>Lachnospirales</taxon>
        <taxon>Lachnospiraceae</taxon>
        <taxon>Eisenbergiella</taxon>
    </lineage>
</organism>